<feature type="transmembrane region" description="Helical" evidence="9">
    <location>
        <begin position="66"/>
        <end position="88"/>
    </location>
</feature>
<comment type="caution">
    <text evidence="10">The sequence shown here is derived from an EMBL/GenBank/DDBJ whole genome shotgun (WGS) entry which is preliminary data.</text>
</comment>
<evidence type="ECO:0000256" key="3">
    <source>
        <dbReference type="ARBA" id="ARBA00022448"/>
    </source>
</evidence>
<feature type="transmembrane region" description="Helical" evidence="9">
    <location>
        <begin position="398"/>
        <end position="424"/>
    </location>
</feature>
<feature type="transmembrane region" description="Helical" evidence="9">
    <location>
        <begin position="100"/>
        <end position="120"/>
    </location>
</feature>
<keyword evidence="3" id="KW-0813">Transport</keyword>
<sequence>MLTWSELWLLIQHIMPVYVIVLGSYVLNKWDIILPEHGPGLKSWVSTLGVPLYTFHLLAFSDPYQISFQIIGADVIQKVLALLLSGLWWKFSKSANIDGFIAFFMLATLPNTVLVGEAFLKPLYGEEIQGSLVTIIFLQSLIWYNICTVFYELRVVLQDLKEDSGQPQDVPKPELVLSSRRNPTSIPTNGEVLDTNHLPMDEDCEDLESDILERFRSSGQGVDDHLSRNSQNQDPSTHEIQQTLSSPGKCYLLDRGINEVKLTSPTTIKTGYCGTDDETNGVDLHADAVERDDVGSQNAKIRFIIHKMLNRLKRVPLTYASILGFTYSMLAFNTLLIPVEHEELLVIVDHFRYHWEMPYPVRTSVELISQGCVGMALFLLGMQWARSGQDLLPGGWRALLYGMLVRFAVSPALMLIASLSVGLSANRPDLRFAVLQAVLPQGVVSFMLAKEYGVGVNLFSTAVVIQLLIFVPIAISYYYVLEQI</sequence>
<dbReference type="AlphaFoldDB" id="A0A176W5W7"/>
<reference evidence="10" key="1">
    <citation type="submission" date="2016-03" db="EMBL/GenBank/DDBJ databases">
        <title>Mechanisms controlling the formation of the plant cell surface in tip-growing cells are functionally conserved among land plants.</title>
        <authorList>
            <person name="Honkanen S."/>
            <person name="Jones V.A."/>
            <person name="Morieri G."/>
            <person name="Champion C."/>
            <person name="Hetherington A.J."/>
            <person name="Kelly S."/>
            <person name="Saint-Marcoux D."/>
            <person name="Proust H."/>
            <person name="Prescott H."/>
            <person name="Dolan L."/>
        </authorList>
    </citation>
    <scope>NUCLEOTIDE SEQUENCE [LARGE SCALE GENOMIC DNA]</scope>
    <source>
        <tissue evidence="10">Whole gametophyte</tissue>
    </source>
</reference>
<dbReference type="Proteomes" id="UP000077202">
    <property type="component" value="Unassembled WGS sequence"/>
</dbReference>
<dbReference type="GO" id="GO:0005886">
    <property type="term" value="C:plasma membrane"/>
    <property type="evidence" value="ECO:0007669"/>
    <property type="project" value="TreeGrafter"/>
</dbReference>
<dbReference type="InterPro" id="IPR051107">
    <property type="entry name" value="Auxin_Efflux_Carrier"/>
</dbReference>
<organism evidence="10 11">
    <name type="scientific">Marchantia polymorpha subsp. ruderalis</name>
    <dbReference type="NCBI Taxonomy" id="1480154"/>
    <lineage>
        <taxon>Eukaryota</taxon>
        <taxon>Viridiplantae</taxon>
        <taxon>Streptophyta</taxon>
        <taxon>Embryophyta</taxon>
        <taxon>Marchantiophyta</taxon>
        <taxon>Marchantiopsida</taxon>
        <taxon>Marchantiidae</taxon>
        <taxon>Marchantiales</taxon>
        <taxon>Marchantiaceae</taxon>
        <taxon>Marchantia</taxon>
    </lineage>
</organism>
<evidence type="ECO:0000256" key="6">
    <source>
        <dbReference type="ARBA" id="ARBA00023136"/>
    </source>
</evidence>
<comment type="similarity">
    <text evidence="2">Belongs to the auxin efflux carrier (TC 2.A.69.1) family.</text>
</comment>
<evidence type="ECO:0000256" key="7">
    <source>
        <dbReference type="ARBA" id="ARBA00023294"/>
    </source>
</evidence>
<keyword evidence="5 9" id="KW-1133">Transmembrane helix</keyword>
<keyword evidence="7" id="KW-0927">Auxin signaling pathway</keyword>
<dbReference type="EMBL" id="LVLJ01001739">
    <property type="protein sequence ID" value="OAE28460.1"/>
    <property type="molecule type" value="Genomic_DNA"/>
</dbReference>
<keyword evidence="11" id="KW-1185">Reference proteome</keyword>
<dbReference type="GO" id="GO:0009926">
    <property type="term" value="P:auxin polar transport"/>
    <property type="evidence" value="ECO:0007669"/>
    <property type="project" value="TreeGrafter"/>
</dbReference>
<proteinExistence type="inferred from homology"/>
<dbReference type="GO" id="GO:0009734">
    <property type="term" value="P:auxin-activated signaling pathway"/>
    <property type="evidence" value="ECO:0007669"/>
    <property type="project" value="UniProtKB-KW"/>
</dbReference>
<feature type="transmembrane region" description="Helical" evidence="9">
    <location>
        <begin position="456"/>
        <end position="480"/>
    </location>
</feature>
<evidence type="ECO:0000313" key="11">
    <source>
        <dbReference type="Proteomes" id="UP000077202"/>
    </source>
</evidence>
<feature type="compositionally biased region" description="Polar residues" evidence="8">
    <location>
        <begin position="179"/>
        <end position="188"/>
    </location>
</feature>
<keyword evidence="4 9" id="KW-0812">Transmembrane</keyword>
<comment type="subcellular location">
    <subcellularLocation>
        <location evidence="1">Membrane</location>
        <topology evidence="1">Multi-pass membrane protein</topology>
    </subcellularLocation>
</comment>
<feature type="compositionally biased region" description="Polar residues" evidence="8">
    <location>
        <begin position="228"/>
        <end position="241"/>
    </location>
</feature>
<feature type="transmembrane region" description="Helical" evidence="9">
    <location>
        <begin position="132"/>
        <end position="151"/>
    </location>
</feature>
<name>A0A176W5W7_MARPO</name>
<feature type="transmembrane region" description="Helical" evidence="9">
    <location>
        <begin position="6"/>
        <end position="27"/>
    </location>
</feature>
<evidence type="ECO:0000256" key="5">
    <source>
        <dbReference type="ARBA" id="ARBA00022989"/>
    </source>
</evidence>
<evidence type="ECO:0000256" key="9">
    <source>
        <dbReference type="SAM" id="Phobius"/>
    </source>
</evidence>
<protein>
    <recommendedName>
        <fullName evidence="12">Auxin efflux carrier component</fullName>
    </recommendedName>
</protein>
<evidence type="ECO:0008006" key="12">
    <source>
        <dbReference type="Google" id="ProtNLM"/>
    </source>
</evidence>
<accession>A0A176W5W7</accession>
<dbReference type="PANTHER" id="PTHR31752">
    <property type="entry name" value="AUXIN EFFLUX CARRIER COMPONENT 1B-RELATED"/>
    <property type="match status" value="1"/>
</dbReference>
<feature type="transmembrane region" description="Helical" evidence="9">
    <location>
        <begin position="430"/>
        <end position="449"/>
    </location>
</feature>
<evidence type="ECO:0000313" key="10">
    <source>
        <dbReference type="EMBL" id="OAE28460.1"/>
    </source>
</evidence>
<dbReference type="PANTHER" id="PTHR31752:SF18">
    <property type="entry name" value="AUXIN EFFLUX CARRIER COMPONENT 1"/>
    <property type="match status" value="1"/>
</dbReference>
<keyword evidence="6 9" id="KW-0472">Membrane</keyword>
<evidence type="ECO:0000256" key="1">
    <source>
        <dbReference type="ARBA" id="ARBA00004141"/>
    </source>
</evidence>
<dbReference type="Pfam" id="PF03547">
    <property type="entry name" value="Mem_trans"/>
    <property type="match status" value="1"/>
</dbReference>
<feature type="region of interest" description="Disordered" evidence="8">
    <location>
        <begin position="220"/>
        <end position="241"/>
    </location>
</feature>
<feature type="transmembrane region" description="Helical" evidence="9">
    <location>
        <begin position="317"/>
        <end position="337"/>
    </location>
</feature>
<dbReference type="GO" id="GO:0005783">
    <property type="term" value="C:endoplasmic reticulum"/>
    <property type="evidence" value="ECO:0007669"/>
    <property type="project" value="TreeGrafter"/>
</dbReference>
<evidence type="ECO:0000256" key="8">
    <source>
        <dbReference type="SAM" id="MobiDB-lite"/>
    </source>
</evidence>
<dbReference type="InterPro" id="IPR004776">
    <property type="entry name" value="Mem_transp_PIN-like"/>
</dbReference>
<evidence type="ECO:0000256" key="2">
    <source>
        <dbReference type="ARBA" id="ARBA00009177"/>
    </source>
</evidence>
<evidence type="ECO:0000256" key="4">
    <source>
        <dbReference type="ARBA" id="ARBA00022692"/>
    </source>
</evidence>
<feature type="region of interest" description="Disordered" evidence="8">
    <location>
        <begin position="163"/>
        <end position="200"/>
    </location>
</feature>
<gene>
    <name evidence="10" type="ORF">AXG93_115s1500</name>
</gene>
<dbReference type="GO" id="GO:0010329">
    <property type="term" value="F:auxin efflux transmembrane transporter activity"/>
    <property type="evidence" value="ECO:0007669"/>
    <property type="project" value="TreeGrafter"/>
</dbReference>